<dbReference type="EMBL" id="JAQQWM010000009">
    <property type="protein sequence ID" value="KAK8046740.1"/>
    <property type="molecule type" value="Genomic_DNA"/>
</dbReference>
<evidence type="ECO:0000313" key="3">
    <source>
        <dbReference type="Proteomes" id="UP001446871"/>
    </source>
</evidence>
<comment type="caution">
    <text evidence="2">The sequence shown here is derived from an EMBL/GenBank/DDBJ whole genome shotgun (WGS) entry which is preliminary data.</text>
</comment>
<sequence>MASFIHLNPAARDYTYNSPSGAEGATDESDVLAFHQTLPSYNETTLHTLPALAASLGLSHVLVKDESDRFGLPAFKILGASWAVYRAVLSALDANNDQKKNPMTVANLGAAARDRGLSIVTSTEGNCGRAVARMAQYLGLPARVFVPAYMSEGTRQKIRGEGTEVLIVEGSYEDTIPVIRREAAEREGSVLVLDVGLEGYEVVPKYFVEGYSSMLAESEKQVPKLTGGKAATHAIVPCGAGSIAQAVVQHYKGAQRQKQHGNATVIAVEATTAACLKVSLETGEATDVLTADTIMNGMNCGTLSTLAWPVLSRGVEASVVVTDQESHAAVEEMKGSGIMAGPCGAATLAALRRVCADPHARSLLALGPESIVVIYCTEGSRDYHIPS</sequence>
<accession>A0ABR1TJC6</accession>
<gene>
    <name evidence="2" type="ORF">PG996_014804</name>
</gene>
<dbReference type="InterPro" id="IPR001926">
    <property type="entry name" value="TrpB-like_PALP"/>
</dbReference>
<dbReference type="Pfam" id="PF00291">
    <property type="entry name" value="PALP"/>
    <property type="match status" value="1"/>
</dbReference>
<dbReference type="SUPFAM" id="SSF53686">
    <property type="entry name" value="Tryptophan synthase beta subunit-like PLP-dependent enzymes"/>
    <property type="match status" value="1"/>
</dbReference>
<reference evidence="2 3" key="1">
    <citation type="submission" date="2023-01" db="EMBL/GenBank/DDBJ databases">
        <title>Analysis of 21 Apiospora genomes using comparative genomics revels a genus with tremendous synthesis potential of carbohydrate active enzymes and secondary metabolites.</title>
        <authorList>
            <person name="Sorensen T."/>
        </authorList>
    </citation>
    <scope>NUCLEOTIDE SEQUENCE [LARGE SCALE GENOMIC DNA]</scope>
    <source>
        <strain evidence="2 3">CBS 83171</strain>
    </source>
</reference>
<dbReference type="Proteomes" id="UP001446871">
    <property type="component" value="Unassembled WGS sequence"/>
</dbReference>
<protein>
    <submittedName>
        <fullName evidence="2">Tryptophan synthase beta subunit-like PLP-dependent enzyme</fullName>
    </submittedName>
</protein>
<dbReference type="InterPro" id="IPR036052">
    <property type="entry name" value="TrpB-like_PALP_sf"/>
</dbReference>
<feature type="domain" description="Tryptophan synthase beta chain-like PALP" evidence="1">
    <location>
        <begin position="40"/>
        <end position="365"/>
    </location>
</feature>
<proteinExistence type="predicted"/>
<evidence type="ECO:0000313" key="2">
    <source>
        <dbReference type="EMBL" id="KAK8046740.1"/>
    </source>
</evidence>
<dbReference type="Gene3D" id="3.40.50.1100">
    <property type="match status" value="2"/>
</dbReference>
<evidence type="ECO:0000259" key="1">
    <source>
        <dbReference type="Pfam" id="PF00291"/>
    </source>
</evidence>
<keyword evidence="3" id="KW-1185">Reference proteome</keyword>
<dbReference type="PANTHER" id="PTHR42937">
    <property type="match status" value="1"/>
</dbReference>
<organism evidence="2 3">
    <name type="scientific">Apiospora saccharicola</name>
    <dbReference type="NCBI Taxonomy" id="335842"/>
    <lineage>
        <taxon>Eukaryota</taxon>
        <taxon>Fungi</taxon>
        <taxon>Dikarya</taxon>
        <taxon>Ascomycota</taxon>
        <taxon>Pezizomycotina</taxon>
        <taxon>Sordariomycetes</taxon>
        <taxon>Xylariomycetidae</taxon>
        <taxon>Amphisphaeriales</taxon>
        <taxon>Apiosporaceae</taxon>
        <taxon>Apiospora</taxon>
    </lineage>
</organism>
<dbReference type="PANTHER" id="PTHR42937:SF1">
    <property type="entry name" value="DIAMINOPROPIONATE AMMONIA-LYASE"/>
    <property type="match status" value="1"/>
</dbReference>
<name>A0ABR1TJC6_9PEZI</name>